<dbReference type="AlphaFoldDB" id="A0AAD1YUN4"/>
<keyword evidence="7" id="KW-1185">Reference proteome</keyword>
<dbReference type="InterPro" id="IPR006447">
    <property type="entry name" value="Myb_dom_plants"/>
</dbReference>
<evidence type="ECO:0000313" key="6">
    <source>
        <dbReference type="EMBL" id="CAI9756621.1"/>
    </source>
</evidence>
<dbReference type="Pfam" id="PF00249">
    <property type="entry name" value="Myb_DNA-binding"/>
    <property type="match status" value="1"/>
</dbReference>
<proteinExistence type="predicted"/>
<dbReference type="PROSITE" id="PS51294">
    <property type="entry name" value="HTH_MYB"/>
    <property type="match status" value="1"/>
</dbReference>
<dbReference type="GO" id="GO:0003700">
    <property type="term" value="F:DNA-binding transcription factor activity"/>
    <property type="evidence" value="ECO:0007669"/>
    <property type="project" value="InterPro"/>
</dbReference>
<dbReference type="FunFam" id="1.10.10.60:FF:000002">
    <property type="entry name" value="Myb family transcription factor"/>
    <property type="match status" value="1"/>
</dbReference>
<dbReference type="InterPro" id="IPR046955">
    <property type="entry name" value="PHR1-like"/>
</dbReference>
<reference evidence="6" key="1">
    <citation type="submission" date="2023-05" db="EMBL/GenBank/DDBJ databases">
        <authorList>
            <person name="Huff M."/>
        </authorList>
    </citation>
    <scope>NUCLEOTIDE SEQUENCE</scope>
</reference>
<organism evidence="6 7">
    <name type="scientific">Fraxinus pennsylvanica</name>
    <dbReference type="NCBI Taxonomy" id="56036"/>
    <lineage>
        <taxon>Eukaryota</taxon>
        <taxon>Viridiplantae</taxon>
        <taxon>Streptophyta</taxon>
        <taxon>Embryophyta</taxon>
        <taxon>Tracheophyta</taxon>
        <taxon>Spermatophyta</taxon>
        <taxon>Magnoliopsida</taxon>
        <taxon>eudicotyledons</taxon>
        <taxon>Gunneridae</taxon>
        <taxon>Pentapetalae</taxon>
        <taxon>asterids</taxon>
        <taxon>lamiids</taxon>
        <taxon>Lamiales</taxon>
        <taxon>Oleaceae</taxon>
        <taxon>Oleeae</taxon>
        <taxon>Fraxinus</taxon>
    </lineage>
</organism>
<dbReference type="PANTHER" id="PTHR31314:SF84">
    <property type="entry name" value="HOMEODOMAIN-LIKE SUPERFAMILY PROTEIN-RELATED"/>
    <property type="match status" value="1"/>
</dbReference>
<protein>
    <recommendedName>
        <fullName evidence="5">HTH myb-type domain-containing protein</fullName>
    </recommendedName>
</protein>
<evidence type="ECO:0000256" key="3">
    <source>
        <dbReference type="ARBA" id="ARBA00023163"/>
    </source>
</evidence>
<evidence type="ECO:0000256" key="2">
    <source>
        <dbReference type="ARBA" id="ARBA00023015"/>
    </source>
</evidence>
<evidence type="ECO:0000256" key="4">
    <source>
        <dbReference type="ARBA" id="ARBA00023242"/>
    </source>
</evidence>
<evidence type="ECO:0000259" key="5">
    <source>
        <dbReference type="PROSITE" id="PS51294"/>
    </source>
</evidence>
<dbReference type="Gene3D" id="1.10.10.60">
    <property type="entry name" value="Homeodomain-like"/>
    <property type="match status" value="1"/>
</dbReference>
<dbReference type="GO" id="GO:0003677">
    <property type="term" value="F:DNA binding"/>
    <property type="evidence" value="ECO:0007669"/>
    <property type="project" value="InterPro"/>
</dbReference>
<dbReference type="InterPro" id="IPR001005">
    <property type="entry name" value="SANT/Myb"/>
</dbReference>
<accession>A0AAD1YUN4</accession>
<keyword evidence="4" id="KW-0539">Nucleus</keyword>
<dbReference type="SUPFAM" id="SSF46689">
    <property type="entry name" value="Homeodomain-like"/>
    <property type="match status" value="1"/>
</dbReference>
<dbReference type="InterPro" id="IPR017930">
    <property type="entry name" value="Myb_dom"/>
</dbReference>
<dbReference type="InterPro" id="IPR009057">
    <property type="entry name" value="Homeodomain-like_sf"/>
</dbReference>
<sequence>MDSPNSLYRDEFSVRVSRWPMEIMAVRPSGVRRYNRSKMPRLRWTQDLHQCFVHAVERLGGEDRATPKMVLELMNVKGLTITHVKSHLQMYRSAKHELMLQEAKTEVEAAGRNINVQSPRLHNTAPFNSQQTNHQQYYCHGFISNNMIHNENHGTRYDLEIGPRATTKPEIWKELQQKSDERNGFRPLSYSNVTTQGYGHGFNVSTSIMLKGILSSSNSQGVEEKQISAAVHDENSLKWLPNSMVEDSVGTLPLKLALESTVSTDCANDVSLELTLA</sequence>
<keyword evidence="3" id="KW-0804">Transcription</keyword>
<dbReference type="NCBIfam" id="TIGR01557">
    <property type="entry name" value="myb_SHAQKYF"/>
    <property type="match status" value="1"/>
</dbReference>
<dbReference type="EMBL" id="OU503037">
    <property type="protein sequence ID" value="CAI9756621.1"/>
    <property type="molecule type" value="Genomic_DNA"/>
</dbReference>
<gene>
    <name evidence="6" type="ORF">FPE_LOCUS4051</name>
</gene>
<evidence type="ECO:0000256" key="1">
    <source>
        <dbReference type="ARBA" id="ARBA00004123"/>
    </source>
</evidence>
<keyword evidence="2" id="KW-0805">Transcription regulation</keyword>
<dbReference type="PANTHER" id="PTHR31314">
    <property type="entry name" value="MYB FAMILY TRANSCRIPTION FACTOR PHL7-LIKE"/>
    <property type="match status" value="1"/>
</dbReference>
<dbReference type="GO" id="GO:0005634">
    <property type="term" value="C:nucleus"/>
    <property type="evidence" value="ECO:0007669"/>
    <property type="project" value="UniProtKB-SubCell"/>
</dbReference>
<name>A0AAD1YUN4_9LAMI</name>
<comment type="subcellular location">
    <subcellularLocation>
        <location evidence="1">Nucleus</location>
    </subcellularLocation>
</comment>
<feature type="domain" description="HTH myb-type" evidence="5">
    <location>
        <begin position="36"/>
        <end position="96"/>
    </location>
</feature>
<dbReference type="Proteomes" id="UP000834106">
    <property type="component" value="Chromosome 2"/>
</dbReference>
<evidence type="ECO:0000313" key="7">
    <source>
        <dbReference type="Proteomes" id="UP000834106"/>
    </source>
</evidence>